<dbReference type="Proteomes" id="UP000245884">
    <property type="component" value="Unassembled WGS sequence"/>
</dbReference>
<protein>
    <recommendedName>
        <fullName evidence="6">Alpha N-terminal protein methyltransferase 1</fullName>
        <ecNumber evidence="5">2.1.1.244</ecNumber>
    </recommendedName>
    <alternativeName>
        <fullName evidence="7">X-Pro-Lys N-terminal protein methyltransferase 1</fullName>
    </alternativeName>
</protein>
<name>A0A316UXS0_9BASI</name>
<evidence type="ECO:0000256" key="9">
    <source>
        <dbReference type="ARBA" id="ARBA00047885"/>
    </source>
</evidence>
<comment type="catalytic activity">
    <reaction evidence="9">
        <text>N-terminal L-prolyl-L-prolyl-L-lysyl-[protein] + 2 S-adenosyl-L-methionine = N-terminal N,N-dimethyl-L-prolyl-L-prolyl-L-lysyl-[protein] + 2 S-adenosyl-L-homocysteine + 2 H(+)</text>
        <dbReference type="Rhea" id="RHEA:54736"/>
        <dbReference type="Rhea" id="RHEA-COMP:13787"/>
        <dbReference type="Rhea" id="RHEA-COMP:13974"/>
        <dbReference type="ChEBI" id="CHEBI:15378"/>
        <dbReference type="ChEBI" id="CHEBI:57856"/>
        <dbReference type="ChEBI" id="CHEBI:59789"/>
        <dbReference type="ChEBI" id="CHEBI:138059"/>
        <dbReference type="ChEBI" id="CHEBI:138318"/>
        <dbReference type="EC" id="2.1.1.244"/>
    </reaction>
</comment>
<dbReference type="GO" id="GO:0005737">
    <property type="term" value="C:cytoplasm"/>
    <property type="evidence" value="ECO:0007669"/>
    <property type="project" value="TreeGrafter"/>
</dbReference>
<feature type="binding site" evidence="11">
    <location>
        <position position="99"/>
    </location>
    <ligand>
        <name>S-adenosyl-L-methionine</name>
        <dbReference type="ChEBI" id="CHEBI:59789"/>
    </ligand>
</feature>
<evidence type="ECO:0000256" key="10">
    <source>
        <dbReference type="ARBA" id="ARBA00048167"/>
    </source>
</evidence>
<keyword evidence="13" id="KW-1185">Reference proteome</keyword>
<proteinExistence type="inferred from homology"/>
<comment type="catalytic activity">
    <reaction evidence="8">
        <text>N-terminal L-seryl-L-prolyl-L-lysyl-[protein] + 3 S-adenosyl-L-methionine = N-terminal N,N,N-trimethyl-L-seryl-L-prolyl-L-lysyl-[protein] + 3 S-adenosyl-L-homocysteine + 3 H(+)</text>
        <dbReference type="Rhea" id="RHEA:54724"/>
        <dbReference type="Rhea" id="RHEA-COMP:13789"/>
        <dbReference type="Rhea" id="RHEA-COMP:13973"/>
        <dbReference type="ChEBI" id="CHEBI:15378"/>
        <dbReference type="ChEBI" id="CHEBI:57856"/>
        <dbReference type="ChEBI" id="CHEBI:59789"/>
        <dbReference type="ChEBI" id="CHEBI:138061"/>
        <dbReference type="ChEBI" id="CHEBI:138317"/>
        <dbReference type="EC" id="2.1.1.244"/>
    </reaction>
</comment>
<evidence type="ECO:0000256" key="5">
    <source>
        <dbReference type="ARBA" id="ARBA00039112"/>
    </source>
</evidence>
<sequence>MRKKQPAQPTVPDVVRGIDYWKTVPATVDGVLGGFGTGTLPRVDALGSRSFLLSVLPRLSAVPPVTDDPVEWQKRKMEQRGGKGKTVTRALDCGAGVGRVTETVLLRVVDEVHVTEPVEHFLAEAARLSSSWQSLTLPPSKQPFHARKAAHFHLSTLQALDPARPWSSADGGIYRPPIAPNPLQYDVVWCQWMLQHLSDPDLLAFFARAKASLVPEDGVIVVKENVCPEMEDGSERVWWDEEDKSITRSTQAYERVFREAGLTTIRAETQMGFPQELYAVKMWALR</sequence>
<organism evidence="12 13">
    <name type="scientific">Jaminaea rosea</name>
    <dbReference type="NCBI Taxonomy" id="1569628"/>
    <lineage>
        <taxon>Eukaryota</taxon>
        <taxon>Fungi</taxon>
        <taxon>Dikarya</taxon>
        <taxon>Basidiomycota</taxon>
        <taxon>Ustilaginomycotina</taxon>
        <taxon>Exobasidiomycetes</taxon>
        <taxon>Microstromatales</taxon>
        <taxon>Microstromatales incertae sedis</taxon>
        <taxon>Jaminaea</taxon>
    </lineage>
</organism>
<dbReference type="RefSeq" id="XP_025363703.1">
    <property type="nucleotide sequence ID" value="XM_025507519.1"/>
</dbReference>
<comment type="catalytic activity">
    <reaction evidence="10">
        <text>N-terminal L-alanyl-L-prolyl-L-lysyl-[protein] + 3 S-adenosyl-L-methionine = N-terminal N,N,N-trimethyl-L-alanyl-L-prolyl-L-lysyl-[protein] + 3 S-adenosyl-L-homocysteine + 3 H(+)</text>
        <dbReference type="Rhea" id="RHEA:54712"/>
        <dbReference type="Rhea" id="RHEA-COMP:13785"/>
        <dbReference type="Rhea" id="RHEA-COMP:13971"/>
        <dbReference type="ChEBI" id="CHEBI:15378"/>
        <dbReference type="ChEBI" id="CHEBI:57856"/>
        <dbReference type="ChEBI" id="CHEBI:59789"/>
        <dbReference type="ChEBI" id="CHEBI:138057"/>
        <dbReference type="ChEBI" id="CHEBI:138315"/>
        <dbReference type="EC" id="2.1.1.244"/>
    </reaction>
</comment>
<comment type="similarity">
    <text evidence="1">Belongs to the methyltransferase superfamily. NTM1 family.</text>
</comment>
<dbReference type="OrthoDB" id="1298661at2759"/>
<dbReference type="SUPFAM" id="SSF53335">
    <property type="entry name" value="S-adenosyl-L-methionine-dependent methyltransferases"/>
    <property type="match status" value="1"/>
</dbReference>
<dbReference type="PANTHER" id="PTHR12753:SF0">
    <property type="entry name" value="ALPHA N-TERMINAL PROTEIN METHYLTRANSFERASE 1"/>
    <property type="match status" value="1"/>
</dbReference>
<dbReference type="InterPro" id="IPR008576">
    <property type="entry name" value="MeTrfase_NTM1"/>
</dbReference>
<reference evidence="12 13" key="1">
    <citation type="journal article" date="2018" name="Mol. Biol. Evol.">
        <title>Broad Genomic Sampling Reveals a Smut Pathogenic Ancestry of the Fungal Clade Ustilaginomycotina.</title>
        <authorList>
            <person name="Kijpornyongpan T."/>
            <person name="Mondo S.J."/>
            <person name="Barry K."/>
            <person name="Sandor L."/>
            <person name="Lee J."/>
            <person name="Lipzen A."/>
            <person name="Pangilinan J."/>
            <person name="LaButti K."/>
            <person name="Hainaut M."/>
            <person name="Henrissat B."/>
            <person name="Grigoriev I.V."/>
            <person name="Spatafora J.W."/>
            <person name="Aime M.C."/>
        </authorList>
    </citation>
    <scope>NUCLEOTIDE SEQUENCE [LARGE SCALE GENOMIC DNA]</scope>
    <source>
        <strain evidence="12 13">MCA 5214</strain>
    </source>
</reference>
<evidence type="ECO:0000256" key="8">
    <source>
        <dbReference type="ARBA" id="ARBA00047306"/>
    </source>
</evidence>
<dbReference type="Gene3D" id="3.40.50.150">
    <property type="entry name" value="Vaccinia Virus protein VP39"/>
    <property type="match status" value="1"/>
</dbReference>
<keyword evidence="4 11" id="KW-0949">S-adenosyl-L-methionine</keyword>
<dbReference type="PIRSF" id="PIRSF016958">
    <property type="entry name" value="DUF858_MeTrfase_lik"/>
    <property type="match status" value="1"/>
</dbReference>
<evidence type="ECO:0000256" key="1">
    <source>
        <dbReference type="ARBA" id="ARBA00009059"/>
    </source>
</evidence>
<evidence type="ECO:0000313" key="12">
    <source>
        <dbReference type="EMBL" id="PWN29091.1"/>
    </source>
</evidence>
<evidence type="ECO:0000256" key="7">
    <source>
        <dbReference type="ARBA" id="ARBA00043129"/>
    </source>
</evidence>
<dbReference type="InterPro" id="IPR029063">
    <property type="entry name" value="SAM-dependent_MTases_sf"/>
</dbReference>
<dbReference type="AlphaFoldDB" id="A0A316UXS0"/>
<evidence type="ECO:0000313" key="13">
    <source>
        <dbReference type="Proteomes" id="UP000245884"/>
    </source>
</evidence>
<dbReference type="STRING" id="1569628.A0A316UXS0"/>
<dbReference type="EMBL" id="KZ819664">
    <property type="protein sequence ID" value="PWN29091.1"/>
    <property type="molecule type" value="Genomic_DNA"/>
</dbReference>
<dbReference type="Pfam" id="PF05891">
    <property type="entry name" value="Methyltransf_PK"/>
    <property type="match status" value="2"/>
</dbReference>
<evidence type="ECO:0000256" key="11">
    <source>
        <dbReference type="PIRSR" id="PIRSR016958-1"/>
    </source>
</evidence>
<accession>A0A316UXS0</accession>
<gene>
    <name evidence="12" type="ORF">BDZ90DRAFT_245655</name>
</gene>
<dbReference type="GeneID" id="37029342"/>
<dbReference type="GO" id="GO:0071885">
    <property type="term" value="F:N-terminal protein N-methyltransferase activity"/>
    <property type="evidence" value="ECO:0007669"/>
    <property type="project" value="UniProtKB-EC"/>
</dbReference>
<dbReference type="EC" id="2.1.1.244" evidence="5"/>
<evidence type="ECO:0000256" key="2">
    <source>
        <dbReference type="ARBA" id="ARBA00022603"/>
    </source>
</evidence>
<keyword evidence="3" id="KW-0808">Transferase</keyword>
<feature type="binding site" evidence="11">
    <location>
        <position position="94"/>
    </location>
    <ligand>
        <name>S-adenosyl-L-methionine</name>
        <dbReference type="ChEBI" id="CHEBI:59789"/>
    </ligand>
</feature>
<dbReference type="GO" id="GO:0032259">
    <property type="term" value="P:methylation"/>
    <property type="evidence" value="ECO:0007669"/>
    <property type="project" value="UniProtKB-KW"/>
</dbReference>
<feature type="binding site" evidence="11">
    <location>
        <position position="191"/>
    </location>
    <ligand>
        <name>S-adenosyl-L-methionine</name>
        <dbReference type="ChEBI" id="CHEBI:59789"/>
    </ligand>
</feature>
<feature type="binding site" evidence="11">
    <location>
        <begin position="157"/>
        <end position="158"/>
    </location>
    <ligand>
        <name>S-adenosyl-L-methionine</name>
        <dbReference type="ChEBI" id="CHEBI:59789"/>
    </ligand>
</feature>
<evidence type="ECO:0000256" key="3">
    <source>
        <dbReference type="ARBA" id="ARBA00022679"/>
    </source>
</evidence>
<dbReference type="PANTHER" id="PTHR12753">
    <property type="entry name" value="AD-003 - RELATED"/>
    <property type="match status" value="1"/>
</dbReference>
<evidence type="ECO:0000256" key="6">
    <source>
        <dbReference type="ARBA" id="ARBA00039449"/>
    </source>
</evidence>
<keyword evidence="2" id="KW-0489">Methyltransferase</keyword>
<evidence type="ECO:0000256" key="4">
    <source>
        <dbReference type="ARBA" id="ARBA00022691"/>
    </source>
</evidence>